<sequence>MKKVILLSMLAVVAMTGICSCSSRANAGNSGDVGQADSVPVVYYIRDINPENILKIYHALGRKADGTNVAVKISTGESGKSNHLSPALIAPFVNEVKGTIVECNTAYGGNRSTTADHLKAAEVHGYTAIANVDIMDADGDTALVVDGGLRLDKNLVGRHLADYDFLVVLSHFKGHAMGGFGGALKNVAIGIASADGKAYVHSAGKVSDPAVLWDNIAEQTAFLESMADACKSVFDMYGDKKLFINVANRLSVDCDCNGNPDAPEMGDIGILASLDPVALDRACVDMVVNSEDPGKAALIERINSRQGTHILDAAEKLGIGSQKYTLVTLE</sequence>
<dbReference type="RefSeq" id="WP_068960133.1">
    <property type="nucleotide sequence ID" value="NZ_CAJTAP010000002.1"/>
</dbReference>
<feature type="signal peptide" evidence="1">
    <location>
        <begin position="1"/>
        <end position="27"/>
    </location>
</feature>
<proteinExistence type="predicted"/>
<dbReference type="KEGG" id="pary:A4V02_02795"/>
<keyword evidence="1" id="KW-0732">Signal</keyword>
<dbReference type="Gene3D" id="3.40.50.11440">
    <property type="match status" value="1"/>
</dbReference>
<dbReference type="PROSITE" id="PS51257">
    <property type="entry name" value="PROKAR_LIPOPROTEIN"/>
    <property type="match status" value="1"/>
</dbReference>
<evidence type="ECO:0000259" key="2">
    <source>
        <dbReference type="Pfam" id="PF04015"/>
    </source>
</evidence>
<accession>A0A1B1S7I0</accession>
<dbReference type="OrthoDB" id="9781559at2"/>
<dbReference type="Pfam" id="PF04015">
    <property type="entry name" value="DUF362"/>
    <property type="match status" value="1"/>
</dbReference>
<dbReference type="EMBL" id="CP015402">
    <property type="protein sequence ID" value="ANU62754.1"/>
    <property type="molecule type" value="Genomic_DNA"/>
</dbReference>
<organism evidence="3 4">
    <name type="scientific">Muribaculum intestinale</name>
    <dbReference type="NCBI Taxonomy" id="1796646"/>
    <lineage>
        <taxon>Bacteria</taxon>
        <taxon>Pseudomonadati</taxon>
        <taxon>Bacteroidota</taxon>
        <taxon>Bacteroidia</taxon>
        <taxon>Bacteroidales</taxon>
        <taxon>Muribaculaceae</taxon>
        <taxon>Muribaculum</taxon>
    </lineage>
</organism>
<keyword evidence="4" id="KW-1185">Reference proteome</keyword>
<reference evidence="4" key="1">
    <citation type="submission" date="2016-04" db="EMBL/GenBank/DDBJ databases">
        <title>Complete Genome Sequences of Twelve Strains of a Stable Defined Moderately Diverse Mouse Microbiota 2 (sDMDMm2).</title>
        <authorList>
            <person name="Uchimura Y."/>
            <person name="Wyss M."/>
            <person name="Brugiroux S."/>
            <person name="Limenitakis J.P."/>
            <person name="Stecher B."/>
            <person name="McCoy K.D."/>
            <person name="Macpherson A.J."/>
        </authorList>
    </citation>
    <scope>NUCLEOTIDE SEQUENCE [LARGE SCALE GENOMIC DNA]</scope>
    <source>
        <strain evidence="4">YL27</strain>
    </source>
</reference>
<protein>
    <submittedName>
        <fullName evidence="3">Ferredoxin</fullName>
    </submittedName>
</protein>
<feature type="chain" id="PRO_5008529241" evidence="1">
    <location>
        <begin position="28"/>
        <end position="330"/>
    </location>
</feature>
<evidence type="ECO:0000313" key="3">
    <source>
        <dbReference type="EMBL" id="ANU62754.1"/>
    </source>
</evidence>
<name>A0A1B1S7I0_9BACT</name>
<evidence type="ECO:0000256" key="1">
    <source>
        <dbReference type="SAM" id="SignalP"/>
    </source>
</evidence>
<dbReference type="GeneID" id="65535770"/>
<accession>A0A1Z2XE82</accession>
<evidence type="ECO:0000313" key="4">
    <source>
        <dbReference type="Proteomes" id="UP000186351"/>
    </source>
</evidence>
<dbReference type="InterPro" id="IPR007160">
    <property type="entry name" value="DUF362"/>
</dbReference>
<gene>
    <name evidence="3" type="ORF">A4V02_02795</name>
</gene>
<dbReference type="AlphaFoldDB" id="A0A1B1S7I0"/>
<dbReference type="STRING" id="1796646.A4V02_02795"/>
<feature type="domain" description="DUF362" evidence="2">
    <location>
        <begin position="69"/>
        <end position="285"/>
    </location>
</feature>
<dbReference type="Proteomes" id="UP000186351">
    <property type="component" value="Chromosome"/>
</dbReference>